<feature type="transmembrane region" description="Helical" evidence="10">
    <location>
        <begin position="80"/>
        <end position="98"/>
    </location>
</feature>
<evidence type="ECO:0000256" key="10">
    <source>
        <dbReference type="RuleBase" id="RU351113"/>
    </source>
</evidence>
<keyword evidence="9 10" id="KW-0807">Transducer</keyword>
<reference evidence="11" key="1">
    <citation type="submission" date="2017-10" db="EMBL/GenBank/DDBJ databases">
        <authorList>
            <person name="Banno H."/>
            <person name="Chua N.-H."/>
        </authorList>
    </citation>
    <scope>NUCLEOTIDE SEQUENCE</scope>
</reference>
<gene>
    <name evidence="11" type="primary">OR60</name>
</gene>
<name>A0A385H5S6_9HEMI</name>
<organism evidence="11">
    <name type="scientific">Yemma signatus</name>
    <dbReference type="NCBI Taxonomy" id="300820"/>
    <lineage>
        <taxon>Eukaryota</taxon>
        <taxon>Metazoa</taxon>
        <taxon>Ecdysozoa</taxon>
        <taxon>Arthropoda</taxon>
        <taxon>Hexapoda</taxon>
        <taxon>Insecta</taxon>
        <taxon>Pterygota</taxon>
        <taxon>Neoptera</taxon>
        <taxon>Paraneoptera</taxon>
        <taxon>Hemiptera</taxon>
        <taxon>Heteroptera</taxon>
        <taxon>Panheteroptera</taxon>
        <taxon>Pentatomomorpha</taxon>
        <taxon>Lygaeoidea</taxon>
        <taxon>Berytidae</taxon>
        <taxon>Yemma</taxon>
    </lineage>
</organism>
<evidence type="ECO:0000256" key="8">
    <source>
        <dbReference type="ARBA" id="ARBA00023170"/>
    </source>
</evidence>
<comment type="similarity">
    <text evidence="10">Belongs to the insect chemoreceptor superfamily. Heteromeric odorant receptor channel (TC 1.A.69) family.</text>
</comment>
<keyword evidence="5 10" id="KW-0552">Olfaction</keyword>
<comment type="subcellular location">
    <subcellularLocation>
        <location evidence="1 10">Cell membrane</location>
        <topology evidence="1 10">Multi-pass membrane protein</topology>
    </subcellularLocation>
</comment>
<feature type="transmembrane region" description="Helical" evidence="10">
    <location>
        <begin position="136"/>
        <end position="159"/>
    </location>
</feature>
<dbReference type="EMBL" id="MG204695">
    <property type="protein sequence ID" value="AXX83061.1"/>
    <property type="molecule type" value="mRNA"/>
</dbReference>
<keyword evidence="2" id="KW-1003">Cell membrane</keyword>
<evidence type="ECO:0000313" key="11">
    <source>
        <dbReference type="EMBL" id="AXX83061.1"/>
    </source>
</evidence>
<dbReference type="PANTHER" id="PTHR21137:SF35">
    <property type="entry name" value="ODORANT RECEPTOR 19A-RELATED"/>
    <property type="match status" value="1"/>
</dbReference>
<feature type="transmembrane region" description="Helical" evidence="10">
    <location>
        <begin position="179"/>
        <end position="198"/>
    </location>
</feature>
<protein>
    <recommendedName>
        <fullName evidence="10">Odorant receptor</fullName>
    </recommendedName>
</protein>
<evidence type="ECO:0000256" key="6">
    <source>
        <dbReference type="ARBA" id="ARBA00022989"/>
    </source>
</evidence>
<keyword evidence="6 10" id="KW-1133">Transmembrane helix</keyword>
<evidence type="ECO:0000256" key="2">
    <source>
        <dbReference type="ARBA" id="ARBA00022475"/>
    </source>
</evidence>
<keyword evidence="7 10" id="KW-0472">Membrane</keyword>
<comment type="caution">
    <text evidence="10">Lacks conserved residue(s) required for the propagation of feature annotation.</text>
</comment>
<dbReference type="Pfam" id="PF02949">
    <property type="entry name" value="7tm_6"/>
    <property type="match status" value="1"/>
</dbReference>
<evidence type="ECO:0000256" key="3">
    <source>
        <dbReference type="ARBA" id="ARBA00022606"/>
    </source>
</evidence>
<dbReference type="PANTHER" id="PTHR21137">
    <property type="entry name" value="ODORANT RECEPTOR"/>
    <property type="match status" value="1"/>
</dbReference>
<dbReference type="GO" id="GO:0005886">
    <property type="term" value="C:plasma membrane"/>
    <property type="evidence" value="ECO:0007669"/>
    <property type="project" value="UniProtKB-SubCell"/>
</dbReference>
<keyword evidence="4 10" id="KW-0812">Transmembrane</keyword>
<dbReference type="AlphaFoldDB" id="A0A385H5S6"/>
<dbReference type="GO" id="GO:0007165">
    <property type="term" value="P:signal transduction"/>
    <property type="evidence" value="ECO:0007669"/>
    <property type="project" value="UniProtKB-KW"/>
</dbReference>
<sequence length="415" mass="47795">MDDTVDPLEETMVRSGFVNRLSIIVALRGPLQIRFDGTWRKYPYLAYTWWVEFVCFVNLVTVGIQFLMPGIDVVERCFTGFPFFSLSLGFFRVLYTFLRRERFATLMEGYDSLYRGSPELEADVARYARVIKTIPLVLILLTAAPMAPWCFMPMINTMLGGEWSLSVPSFWPFDPFRDLPTYIIVIVLQSFAAGYTCLRVILFDNIFYVYACRQLALTRHLKRELARILKPTGLDKTGLPYYRDAAWKRGGKEEVSAAITKELRTWVVNHQRSYSLGKELEALYSPSLLYQYTMISITLCTNAFVVVYGETDFLNVFLCFLYIIGNSMELLITCAIGDFITNESSELEKGTLGSHVYLLDKSIYKFWVKMILIRARVPLKISALGIYPLNSRTFKDIMVTAYSFFTLLKSMKARN</sequence>
<evidence type="ECO:0000256" key="7">
    <source>
        <dbReference type="ARBA" id="ARBA00023136"/>
    </source>
</evidence>
<evidence type="ECO:0000256" key="9">
    <source>
        <dbReference type="ARBA" id="ARBA00023224"/>
    </source>
</evidence>
<keyword evidence="3 10" id="KW-0716">Sensory transduction</keyword>
<dbReference type="InterPro" id="IPR004117">
    <property type="entry name" value="7tm6_olfct_rcpt"/>
</dbReference>
<feature type="transmembrane region" description="Helical" evidence="10">
    <location>
        <begin position="44"/>
        <end position="68"/>
    </location>
</feature>
<evidence type="ECO:0000256" key="1">
    <source>
        <dbReference type="ARBA" id="ARBA00004651"/>
    </source>
</evidence>
<evidence type="ECO:0000256" key="4">
    <source>
        <dbReference type="ARBA" id="ARBA00022692"/>
    </source>
</evidence>
<dbReference type="GO" id="GO:0005549">
    <property type="term" value="F:odorant binding"/>
    <property type="evidence" value="ECO:0007669"/>
    <property type="project" value="InterPro"/>
</dbReference>
<dbReference type="GO" id="GO:0004984">
    <property type="term" value="F:olfactory receptor activity"/>
    <property type="evidence" value="ECO:0007669"/>
    <property type="project" value="InterPro"/>
</dbReference>
<keyword evidence="8 10" id="KW-0675">Receptor</keyword>
<evidence type="ECO:0000256" key="5">
    <source>
        <dbReference type="ARBA" id="ARBA00022725"/>
    </source>
</evidence>
<feature type="transmembrane region" description="Helical" evidence="10">
    <location>
        <begin position="314"/>
        <end position="340"/>
    </location>
</feature>
<accession>A0A385H5S6</accession>
<proteinExistence type="evidence at transcript level"/>